<protein>
    <submittedName>
        <fullName evidence="1">Uncharacterized protein</fullName>
    </submittedName>
</protein>
<sequence>MKQEGGNMKYLSVLCLLFLLACNSGVEVNRDCWVKHTSEAVKLESKTLGAKECAFVNLTWGWIYYPHTKPQIDYVIVERSIGDSTNYHALDTLPVDTVMTYNDADTLLKPNLRGYYRLISLYGLATDTIKVVNITIPPAHKFYEPATDTIGNDTLPVTFGKLPDFENYKIELYRALTSNMDSLFSISAESLLLKLTDALFDTTITDTTLILYLPDSIFPNNEVYTIKLSVSKMLEYITDTSVGLRFFFKKE</sequence>
<organism evidence="1">
    <name type="scientific">candidate division WOR-3 bacterium</name>
    <dbReference type="NCBI Taxonomy" id="2052148"/>
    <lineage>
        <taxon>Bacteria</taxon>
        <taxon>Bacteria division WOR-3</taxon>
    </lineage>
</organism>
<reference evidence="1" key="1">
    <citation type="journal article" date="2020" name="mSystems">
        <title>Genome- and Community-Level Interaction Insights into Carbon Utilization and Element Cycling Functions of Hydrothermarchaeota in Hydrothermal Sediment.</title>
        <authorList>
            <person name="Zhou Z."/>
            <person name="Liu Y."/>
            <person name="Xu W."/>
            <person name="Pan J."/>
            <person name="Luo Z.H."/>
            <person name="Li M."/>
        </authorList>
    </citation>
    <scope>NUCLEOTIDE SEQUENCE [LARGE SCALE GENOMIC DNA]</scope>
    <source>
        <strain evidence="1">SpSt-774</strain>
    </source>
</reference>
<name>A0A7C4XEQ5_UNCW3</name>
<proteinExistence type="predicted"/>
<gene>
    <name evidence="1" type="ORF">ENV60_03730</name>
</gene>
<accession>A0A7C4XEQ5</accession>
<dbReference type="AlphaFoldDB" id="A0A7C4XEQ5"/>
<evidence type="ECO:0000313" key="1">
    <source>
        <dbReference type="EMBL" id="HGV97391.1"/>
    </source>
</evidence>
<comment type="caution">
    <text evidence="1">The sequence shown here is derived from an EMBL/GenBank/DDBJ whole genome shotgun (WGS) entry which is preliminary data.</text>
</comment>
<dbReference type="PROSITE" id="PS51257">
    <property type="entry name" value="PROKAR_LIPOPROTEIN"/>
    <property type="match status" value="1"/>
</dbReference>
<dbReference type="EMBL" id="DTGZ01000069">
    <property type="protein sequence ID" value="HGV97391.1"/>
    <property type="molecule type" value="Genomic_DNA"/>
</dbReference>